<accession>A0A9W4GD61</accession>
<sequence>MDLFPEANAYLVENSIEYIIEEFRNNCRQGSSLKTALARMYSELAFYTTPFRASHDMSTLTNMFQQISGKIMDNCMSLHRFDHLVYAIFKNKHEQFIFDPSIKIIIAEQKQSPLSVLLDSITSYAKSYTEVMHFDEVAENLKNDLKLDIDNHVFHSFRNFWSIFFLNKRWSEQTSRIWESYQKYEDAEMKKRSTELQKLEKQEDIRHLKNLHQATKEKVFVINMMESEVWEWLNFFKETFLDQLQGYLPKSSIEHPVVIEKEGFRLRGQYCRTELTLHAADTADFCETDFMIKSIYLPADFPIDGEDINVLGELDKSPCGNVRQEKFIRLSRSVREVFCAQPLRRFMHGFCLFREEFELWLFDRSGAYGSGLLSIVDDKEILIRAINSYLLMNNEELGRDMSILQKGEDKAVRFPKFGNIEGPLYEIKSKPLIQPMGLFGRGTTCYETKVESIIIKYSWSSSEKDTEAELLNIVSSVPGVVNCLTSELVYETKSHLDGLDLSRATHWKFNAGKRYISNSSHVNAVKKPSMERNRRLTRMAITPRGRPIYSSGSILDFVAGIRDAIKGHQGLVGKGILHGDISEGNIILLKPTSDGDLHGMLIDLDQSFKMKRNPVEENVGFSIGTVKFMALERLRSAAKSNFPIRRTCRHDLESFFYVFIVGCIEYEFVNDRKSKNLNDWCKKSLLNCYYRKLSEITPLSPLLDQFTPSFEGHKELALKLRTILFHKHKIYTETPLDCGSMCREMILAFDKAVKDIRAGRIKNKIFTSRRS</sequence>
<dbReference type="Pfam" id="PF17667">
    <property type="entry name" value="Pkinase_fungal"/>
    <property type="match status" value="1"/>
</dbReference>
<name>A0A9W4GD61_BLUGR</name>
<dbReference type="PANTHER" id="PTHR38248">
    <property type="entry name" value="FUNK1 6"/>
    <property type="match status" value="1"/>
</dbReference>
<dbReference type="Proteomes" id="UP000683417">
    <property type="component" value="Unassembled WGS sequence"/>
</dbReference>
<dbReference type="InterPro" id="IPR040976">
    <property type="entry name" value="Pkinase_fungal"/>
</dbReference>
<evidence type="ECO:0000259" key="1">
    <source>
        <dbReference type="Pfam" id="PF17667"/>
    </source>
</evidence>
<dbReference type="EMBL" id="CAJHIT010000002">
    <property type="protein sequence ID" value="CAD6500108.1"/>
    <property type="molecule type" value="Genomic_DNA"/>
</dbReference>
<proteinExistence type="predicted"/>
<reference evidence="2" key="1">
    <citation type="submission" date="2020-10" db="EMBL/GenBank/DDBJ databases">
        <authorList>
            <person name="Muller C M."/>
        </authorList>
    </citation>
    <scope>NUCLEOTIDE SEQUENCE</scope>
    <source>
        <strain evidence="2">THUN-12</strain>
    </source>
</reference>
<gene>
    <name evidence="2" type="ORF">BGTH12_LOCUS1466</name>
</gene>
<protein>
    <submittedName>
        <fullName evidence="2">BgTH12-04211</fullName>
    </submittedName>
</protein>
<feature type="domain" description="Fungal-type protein kinase" evidence="1">
    <location>
        <begin position="300"/>
        <end position="663"/>
    </location>
</feature>
<evidence type="ECO:0000313" key="3">
    <source>
        <dbReference type="Proteomes" id="UP000683417"/>
    </source>
</evidence>
<evidence type="ECO:0000313" key="2">
    <source>
        <dbReference type="EMBL" id="CAD6500108.1"/>
    </source>
</evidence>
<dbReference type="AlphaFoldDB" id="A0A9W4GD61"/>
<organism evidence="2 3">
    <name type="scientific">Blumeria graminis f. sp. triticale</name>
    <dbReference type="NCBI Taxonomy" id="1689686"/>
    <lineage>
        <taxon>Eukaryota</taxon>
        <taxon>Fungi</taxon>
        <taxon>Dikarya</taxon>
        <taxon>Ascomycota</taxon>
        <taxon>Pezizomycotina</taxon>
        <taxon>Leotiomycetes</taxon>
        <taxon>Erysiphales</taxon>
        <taxon>Erysiphaceae</taxon>
        <taxon>Blumeria</taxon>
    </lineage>
</organism>
<dbReference type="PANTHER" id="PTHR38248:SF2">
    <property type="entry name" value="FUNK1 11"/>
    <property type="match status" value="1"/>
</dbReference>
<comment type="caution">
    <text evidence="2">The sequence shown here is derived from an EMBL/GenBank/DDBJ whole genome shotgun (WGS) entry which is preliminary data.</text>
</comment>